<evidence type="ECO:0000256" key="4">
    <source>
        <dbReference type="ARBA" id="ARBA00022692"/>
    </source>
</evidence>
<comment type="similarity">
    <text evidence="2">Belongs to the CpsC/CapA family.</text>
</comment>
<evidence type="ECO:0000256" key="5">
    <source>
        <dbReference type="ARBA" id="ARBA00022741"/>
    </source>
</evidence>
<keyword evidence="8" id="KW-0472">Membrane</keyword>
<dbReference type="InterPro" id="IPR050445">
    <property type="entry name" value="Bact_polysacc_biosynth/exp"/>
</dbReference>
<evidence type="ECO:0000256" key="3">
    <source>
        <dbReference type="ARBA" id="ARBA00022475"/>
    </source>
</evidence>
<keyword evidence="7" id="KW-1133">Transmembrane helix</keyword>
<evidence type="ECO:0000259" key="10">
    <source>
        <dbReference type="Pfam" id="PF13807"/>
    </source>
</evidence>
<dbReference type="InterPro" id="IPR032807">
    <property type="entry name" value="GNVR"/>
</dbReference>
<comment type="caution">
    <text evidence="11">The sequence shown here is derived from an EMBL/GenBank/DDBJ whole genome shotgun (WGS) entry which is preliminary data.</text>
</comment>
<keyword evidence="6" id="KW-0067">ATP-binding</keyword>
<comment type="subcellular location">
    <subcellularLocation>
        <location evidence="1">Cell membrane</location>
        <topology evidence="1">Multi-pass membrane protein</topology>
    </subcellularLocation>
</comment>
<dbReference type="Gene3D" id="3.40.50.300">
    <property type="entry name" value="P-loop containing nucleotide triphosphate hydrolases"/>
    <property type="match status" value="1"/>
</dbReference>
<accession>A0ABS5TVF0</accession>
<sequence length="466" mass="48722">MGLRDYLTAVRTHWLSVAVLTLVVGALAAAASLVATPVYAATTQLYVAVQGGTTSGDLLQGANFARQQVLSYTQFVTSPLVLDPVVAELGLDEEVDDVADRVSAGSPTNTSLIAVTARDTDPARAAALADAIGTRLAATITELETPLGAQSSTVKVSTVRQAAVPTTPVSPRIALNVALGLVLGLALGVGTAILRLVLDTRVRDADDVARVTSAAVVATIPFEAEAPSRPLVVQSDPLSDRAESFRRLRTNVQFLNVADRPRSVVVTSSLPGEGKSSTSINLALALADAGTRVLLVDADLRRPAVARYMGLEGGVGLTTVLIGQAEVQDVVQPWGDGTLDVLPAGQIPPNPSELLGSPLMAELLEKLTCDYDLVILDGAPLLPVTDAAILAKVTGGALLVAGVQKLHRQQLADSVAALQTVDARVLGIVVNGQERKARDAYAYYDYTPHEPTPEVPRWRRLVGARG</sequence>
<evidence type="ECO:0000259" key="9">
    <source>
        <dbReference type="Pfam" id="PF02706"/>
    </source>
</evidence>
<dbReference type="EMBL" id="JAHBOH010000001">
    <property type="protein sequence ID" value="MBT0993099.1"/>
    <property type="molecule type" value="Genomic_DNA"/>
</dbReference>
<evidence type="ECO:0000256" key="6">
    <source>
        <dbReference type="ARBA" id="ARBA00022840"/>
    </source>
</evidence>
<keyword evidence="12" id="KW-1185">Reference proteome</keyword>
<proteinExistence type="inferred from homology"/>
<dbReference type="NCBIfam" id="TIGR01007">
    <property type="entry name" value="eps_fam"/>
    <property type="match status" value="1"/>
</dbReference>
<organism evidence="11 12">
    <name type="scientific">Cellulomonas fulva</name>
    <dbReference type="NCBI Taxonomy" id="2835530"/>
    <lineage>
        <taxon>Bacteria</taxon>
        <taxon>Bacillati</taxon>
        <taxon>Actinomycetota</taxon>
        <taxon>Actinomycetes</taxon>
        <taxon>Micrococcales</taxon>
        <taxon>Cellulomonadaceae</taxon>
        <taxon>Cellulomonas</taxon>
    </lineage>
</organism>
<evidence type="ECO:0000256" key="7">
    <source>
        <dbReference type="ARBA" id="ARBA00022989"/>
    </source>
</evidence>
<feature type="domain" description="Tyrosine-protein kinase G-rich" evidence="10">
    <location>
        <begin position="149"/>
        <end position="195"/>
    </location>
</feature>
<dbReference type="InterPro" id="IPR027417">
    <property type="entry name" value="P-loop_NTPase"/>
</dbReference>
<dbReference type="Pfam" id="PF10609">
    <property type="entry name" value="ParA"/>
    <property type="match status" value="1"/>
</dbReference>
<evidence type="ECO:0000256" key="2">
    <source>
        <dbReference type="ARBA" id="ARBA00006683"/>
    </source>
</evidence>
<dbReference type="InterPro" id="IPR003856">
    <property type="entry name" value="LPS_length_determ_N"/>
</dbReference>
<dbReference type="Proteomes" id="UP000722125">
    <property type="component" value="Unassembled WGS sequence"/>
</dbReference>
<keyword evidence="11" id="KW-0808">Transferase</keyword>
<evidence type="ECO:0000313" key="12">
    <source>
        <dbReference type="Proteomes" id="UP000722125"/>
    </source>
</evidence>
<dbReference type="CDD" id="cd05387">
    <property type="entry name" value="BY-kinase"/>
    <property type="match status" value="1"/>
</dbReference>
<keyword evidence="4" id="KW-0812">Transmembrane</keyword>
<evidence type="ECO:0000256" key="8">
    <source>
        <dbReference type="ARBA" id="ARBA00023136"/>
    </source>
</evidence>
<keyword evidence="3" id="KW-1003">Cell membrane</keyword>
<dbReference type="SUPFAM" id="SSF52540">
    <property type="entry name" value="P-loop containing nucleoside triphosphate hydrolases"/>
    <property type="match status" value="1"/>
</dbReference>
<dbReference type="Pfam" id="PF02706">
    <property type="entry name" value="Wzz"/>
    <property type="match status" value="1"/>
</dbReference>
<reference evidence="11 12" key="1">
    <citation type="submission" date="2021-05" db="EMBL/GenBank/DDBJ databases">
        <title>Description of Cellulomonas sp. DKR-3 sp. nov.</title>
        <authorList>
            <person name="Dahal R.H."/>
            <person name="Chaudhary D.K."/>
        </authorList>
    </citation>
    <scope>NUCLEOTIDE SEQUENCE [LARGE SCALE GENOMIC DNA]</scope>
    <source>
        <strain evidence="11 12">DKR-3</strain>
    </source>
</reference>
<feature type="domain" description="Polysaccharide chain length determinant N-terminal" evidence="9">
    <location>
        <begin position="3"/>
        <end position="89"/>
    </location>
</feature>
<keyword evidence="5" id="KW-0547">Nucleotide-binding</keyword>
<dbReference type="GO" id="GO:0004715">
    <property type="term" value="F:non-membrane spanning protein tyrosine kinase activity"/>
    <property type="evidence" value="ECO:0007669"/>
    <property type="project" value="UniProtKB-EC"/>
</dbReference>
<name>A0ABS5TVF0_9CELL</name>
<dbReference type="EC" id="2.7.10.2" evidence="11"/>
<gene>
    <name evidence="11" type="ORF">KIN34_02170</name>
</gene>
<dbReference type="PANTHER" id="PTHR32309:SF13">
    <property type="entry name" value="FERRIC ENTEROBACTIN TRANSPORT PROTEIN FEPE"/>
    <property type="match status" value="1"/>
</dbReference>
<dbReference type="InterPro" id="IPR005702">
    <property type="entry name" value="Wzc-like_C"/>
</dbReference>
<dbReference type="InterPro" id="IPR033756">
    <property type="entry name" value="YlxH/NBP35"/>
</dbReference>
<evidence type="ECO:0000256" key="1">
    <source>
        <dbReference type="ARBA" id="ARBA00004651"/>
    </source>
</evidence>
<dbReference type="Pfam" id="PF13807">
    <property type="entry name" value="GNVR"/>
    <property type="match status" value="1"/>
</dbReference>
<protein>
    <submittedName>
        <fullName evidence="11">Polysaccharide biosynthesis tyrosine autokinase</fullName>
        <ecNumber evidence="11">2.7.10.2</ecNumber>
    </submittedName>
</protein>
<evidence type="ECO:0000313" key="11">
    <source>
        <dbReference type="EMBL" id="MBT0993099.1"/>
    </source>
</evidence>
<dbReference type="PANTHER" id="PTHR32309">
    <property type="entry name" value="TYROSINE-PROTEIN KINASE"/>
    <property type="match status" value="1"/>
</dbReference>